<proteinExistence type="predicted"/>
<keyword evidence="1" id="KW-0472">Membrane</keyword>
<dbReference type="EMBL" id="FORR01000012">
    <property type="protein sequence ID" value="SFJ54414.1"/>
    <property type="molecule type" value="Genomic_DNA"/>
</dbReference>
<keyword evidence="1" id="KW-1133">Transmembrane helix</keyword>
<keyword evidence="1" id="KW-0812">Transmembrane</keyword>
<keyword evidence="3" id="KW-1185">Reference proteome</keyword>
<name>A0A1I3S6H3_9BACL</name>
<organism evidence="2 3">
    <name type="scientific">Thermoflavimicrobium dichotomicum</name>
    <dbReference type="NCBI Taxonomy" id="46223"/>
    <lineage>
        <taxon>Bacteria</taxon>
        <taxon>Bacillati</taxon>
        <taxon>Bacillota</taxon>
        <taxon>Bacilli</taxon>
        <taxon>Bacillales</taxon>
        <taxon>Thermoactinomycetaceae</taxon>
        <taxon>Thermoflavimicrobium</taxon>
    </lineage>
</organism>
<feature type="transmembrane region" description="Helical" evidence="1">
    <location>
        <begin position="9"/>
        <end position="28"/>
    </location>
</feature>
<dbReference type="RefSeq" id="WP_093230654.1">
    <property type="nucleotide sequence ID" value="NZ_FORR01000012.1"/>
</dbReference>
<dbReference type="OrthoDB" id="2989028at2"/>
<gene>
    <name evidence="2" type="ORF">SAMN05421852_11244</name>
</gene>
<evidence type="ECO:0000256" key="1">
    <source>
        <dbReference type="SAM" id="Phobius"/>
    </source>
</evidence>
<evidence type="ECO:0000313" key="2">
    <source>
        <dbReference type="EMBL" id="SFJ54414.1"/>
    </source>
</evidence>
<evidence type="ECO:0000313" key="3">
    <source>
        <dbReference type="Proteomes" id="UP000199545"/>
    </source>
</evidence>
<reference evidence="2 3" key="1">
    <citation type="submission" date="2016-10" db="EMBL/GenBank/DDBJ databases">
        <authorList>
            <person name="de Groot N.N."/>
        </authorList>
    </citation>
    <scope>NUCLEOTIDE SEQUENCE [LARGE SCALE GENOMIC DNA]</scope>
    <source>
        <strain evidence="2 3">DSM 44778</strain>
    </source>
</reference>
<dbReference type="AlphaFoldDB" id="A0A1I3S6H3"/>
<dbReference type="Proteomes" id="UP000199545">
    <property type="component" value="Unassembled WGS sequence"/>
</dbReference>
<accession>A0A1I3S6H3</accession>
<sequence>MAFLKKKRYLVLMVLTVMIVGFFVFYFISVSGQILEIKLNDIRVHDIMEFRENRDTLKAHGLSPKQIDDILNHPDKYRTISYHFELKNPSIMALVFNLRVEPQFSAETRKRLVWVDKRFAIRPYVLPSKTNQDGVYLMVKRDENDTDQKLLDMAKKDRFLVTGQKAGRLFNHGSVSIMVEYTGK</sequence>
<protein>
    <submittedName>
        <fullName evidence="2">Uncharacterized protein</fullName>
    </submittedName>
</protein>